<proteinExistence type="inferred from homology"/>
<keyword evidence="8" id="KW-1185">Reference proteome</keyword>
<evidence type="ECO:0000313" key="7">
    <source>
        <dbReference type="EMBL" id="MFB9948703.1"/>
    </source>
</evidence>
<dbReference type="InterPro" id="IPR036661">
    <property type="entry name" value="Luciferase-like_sf"/>
</dbReference>
<dbReference type="EC" id="1.-.-.-" evidence="7"/>
<dbReference type="Pfam" id="PF00296">
    <property type="entry name" value="Bac_luciferase"/>
    <property type="match status" value="1"/>
</dbReference>
<keyword evidence="1" id="KW-0285">Flavoprotein</keyword>
<dbReference type="RefSeq" id="WP_377258386.1">
    <property type="nucleotide sequence ID" value="NZ_JBHMAA010000008.1"/>
</dbReference>
<evidence type="ECO:0000259" key="6">
    <source>
        <dbReference type="Pfam" id="PF00296"/>
    </source>
</evidence>
<keyword evidence="4" id="KW-0503">Monooxygenase</keyword>
<keyword evidence="2" id="KW-0288">FMN</keyword>
<name>A0ABV6AGB2_9HYPH</name>
<dbReference type="InterPro" id="IPR011251">
    <property type="entry name" value="Luciferase-like_dom"/>
</dbReference>
<sequence length="438" mass="48351">MSKLHLGLFINPTGQHMAGWRHPEVPSDFPVNFQAYLEMARQAEAESFDFVFLADGEAVKAGRWTPESLSRTASRFVAQFEPFTLLSALAVTTRSIGLVSTASATLGEPYRIARQLASLDLLSKGRAGWNVVTSYEADVRANFAHLPPIDIADRYRRSAEMVEVVKGLWNSWEKDAFIRDKESGRYYDPARLHALNHKGEFFEVRGPLNVPPSEQGRPGIFVAGSSPEGQEIAAAHAEGMFTALSDLSSARKFYTEVKGRMAAHGRAPDELRIMPGLVPFVGETRAEAEARQKQLDELVHPAVALQHFSFVLGGADLSKFDLDKPLPADFIAEQSEKSTRQRQVLQIALHAGHTLRQMCVLSTRAKGHVTALGTGADVADLMQEWFEAKGCDGFTLMPATTPPAFDDFARFVMPELRRRKLVPEAYGTSPTLRGNLAR</sequence>
<dbReference type="InterPro" id="IPR016215">
    <property type="entry name" value="NTA_MOA"/>
</dbReference>
<evidence type="ECO:0000256" key="2">
    <source>
        <dbReference type="ARBA" id="ARBA00022643"/>
    </source>
</evidence>
<dbReference type="Proteomes" id="UP001589692">
    <property type="component" value="Unassembled WGS sequence"/>
</dbReference>
<dbReference type="SUPFAM" id="SSF51679">
    <property type="entry name" value="Bacterial luciferase-like"/>
    <property type="match status" value="1"/>
</dbReference>
<dbReference type="EMBL" id="JBHMAA010000008">
    <property type="protein sequence ID" value="MFB9948703.1"/>
    <property type="molecule type" value="Genomic_DNA"/>
</dbReference>
<accession>A0ABV6AGB2</accession>
<protein>
    <submittedName>
        <fullName evidence="7">LLM class flavin-dependent oxidoreductase</fullName>
        <ecNumber evidence="7">1.-.-.-</ecNumber>
    </submittedName>
</protein>
<keyword evidence="3 7" id="KW-0560">Oxidoreductase</keyword>
<dbReference type="NCBIfam" id="TIGR03860">
    <property type="entry name" value="FMN_nitrolo"/>
    <property type="match status" value="1"/>
</dbReference>
<evidence type="ECO:0000256" key="5">
    <source>
        <dbReference type="ARBA" id="ARBA00033748"/>
    </source>
</evidence>
<dbReference type="CDD" id="cd01095">
    <property type="entry name" value="Nitrilotriacetate_monoxgenase"/>
    <property type="match status" value="1"/>
</dbReference>
<dbReference type="PANTHER" id="PTHR30011">
    <property type="entry name" value="ALKANESULFONATE MONOOXYGENASE-RELATED"/>
    <property type="match status" value="1"/>
</dbReference>
<reference evidence="7 8" key="1">
    <citation type="submission" date="2024-09" db="EMBL/GenBank/DDBJ databases">
        <authorList>
            <person name="Sun Q."/>
            <person name="Mori K."/>
        </authorList>
    </citation>
    <scope>NUCLEOTIDE SEQUENCE [LARGE SCALE GENOMIC DNA]</scope>
    <source>
        <strain evidence="7 8">TBRC 4938</strain>
    </source>
</reference>
<dbReference type="Gene3D" id="3.20.20.30">
    <property type="entry name" value="Luciferase-like domain"/>
    <property type="match status" value="1"/>
</dbReference>
<dbReference type="PANTHER" id="PTHR30011:SF16">
    <property type="entry name" value="C2H2 FINGER DOMAIN TRANSCRIPTION FACTOR (EUROFUNG)-RELATED"/>
    <property type="match status" value="1"/>
</dbReference>
<dbReference type="InterPro" id="IPR051260">
    <property type="entry name" value="Diverse_substr_monoxygenases"/>
</dbReference>
<dbReference type="GO" id="GO:0016491">
    <property type="term" value="F:oxidoreductase activity"/>
    <property type="evidence" value="ECO:0007669"/>
    <property type="project" value="UniProtKB-KW"/>
</dbReference>
<evidence type="ECO:0000256" key="3">
    <source>
        <dbReference type="ARBA" id="ARBA00023002"/>
    </source>
</evidence>
<dbReference type="PIRSF" id="PIRSF000337">
    <property type="entry name" value="NTA_MOA"/>
    <property type="match status" value="1"/>
</dbReference>
<organism evidence="7 8">
    <name type="scientific">Rhizobium puerariae</name>
    <dbReference type="NCBI Taxonomy" id="1585791"/>
    <lineage>
        <taxon>Bacteria</taxon>
        <taxon>Pseudomonadati</taxon>
        <taxon>Pseudomonadota</taxon>
        <taxon>Alphaproteobacteria</taxon>
        <taxon>Hyphomicrobiales</taxon>
        <taxon>Rhizobiaceae</taxon>
        <taxon>Rhizobium/Agrobacterium group</taxon>
        <taxon>Rhizobium</taxon>
    </lineage>
</organism>
<evidence type="ECO:0000256" key="4">
    <source>
        <dbReference type="ARBA" id="ARBA00023033"/>
    </source>
</evidence>
<feature type="domain" description="Luciferase-like" evidence="6">
    <location>
        <begin position="31"/>
        <end position="387"/>
    </location>
</feature>
<evidence type="ECO:0000256" key="1">
    <source>
        <dbReference type="ARBA" id="ARBA00022630"/>
    </source>
</evidence>
<comment type="caution">
    <text evidence="7">The sequence shown here is derived from an EMBL/GenBank/DDBJ whole genome shotgun (WGS) entry which is preliminary data.</text>
</comment>
<comment type="similarity">
    <text evidence="5">Belongs to the NtaA/SnaA/DszA monooxygenase family.</text>
</comment>
<evidence type="ECO:0000313" key="8">
    <source>
        <dbReference type="Proteomes" id="UP001589692"/>
    </source>
</evidence>
<gene>
    <name evidence="7" type="ORF">ACFFP0_07575</name>
</gene>